<comment type="subcellular location">
    <subcellularLocation>
        <location evidence="12">Cytoplasm</location>
    </subcellularLocation>
</comment>
<evidence type="ECO:0000256" key="12">
    <source>
        <dbReference type="RuleBase" id="RU362049"/>
    </source>
</evidence>
<dbReference type="InterPro" id="IPR036188">
    <property type="entry name" value="FAD/NAD-bd_sf"/>
</dbReference>
<dbReference type="GO" id="GO:0033765">
    <property type="term" value="F:steroid dehydrogenase activity, acting on the CH-CH group of donors"/>
    <property type="evidence" value="ECO:0007669"/>
    <property type="project" value="UniProtKB-ARBA"/>
</dbReference>
<dbReference type="FunFam" id="3.90.700.10:FF:000002">
    <property type="entry name" value="L-aspartate oxidase"/>
    <property type="match status" value="1"/>
</dbReference>
<comment type="cofactor">
    <cofactor evidence="1 12">
        <name>FAD</name>
        <dbReference type="ChEBI" id="CHEBI:57692"/>
    </cofactor>
</comment>
<dbReference type="InterPro" id="IPR015939">
    <property type="entry name" value="Fum_Rdtase/Succ_DH_flav-like_C"/>
</dbReference>
<comment type="similarity">
    <text evidence="3 12">Belongs to the FAD-dependent oxidoreductase 2 family. NadB subfamily.</text>
</comment>
<evidence type="ECO:0000256" key="2">
    <source>
        <dbReference type="ARBA" id="ARBA00004950"/>
    </source>
</evidence>
<feature type="domain" description="FAD-dependent oxidoreductase 2 FAD-binding" evidence="13">
    <location>
        <begin position="5"/>
        <end position="370"/>
    </location>
</feature>
<evidence type="ECO:0000256" key="8">
    <source>
        <dbReference type="ARBA" id="ARBA00022827"/>
    </source>
</evidence>
<comment type="function">
    <text evidence="12">Catalyzes the oxidation of L-aspartate to iminoaspartate.</text>
</comment>
<protein>
    <recommendedName>
        <fullName evidence="5 11">L-aspartate oxidase</fullName>
        <ecNumber evidence="4 11">1.4.3.16</ecNumber>
    </recommendedName>
</protein>
<name>A0A1G9Z4M4_9BACI</name>
<dbReference type="NCBIfam" id="TIGR00551">
    <property type="entry name" value="nadB"/>
    <property type="match status" value="1"/>
</dbReference>
<dbReference type="InterPro" id="IPR005288">
    <property type="entry name" value="NadB"/>
</dbReference>
<dbReference type="AlphaFoldDB" id="A0A1G9Z4M4"/>
<dbReference type="EMBL" id="FNIG01000003">
    <property type="protein sequence ID" value="SDN16310.1"/>
    <property type="molecule type" value="Genomic_DNA"/>
</dbReference>
<dbReference type="GO" id="GO:0005737">
    <property type="term" value="C:cytoplasm"/>
    <property type="evidence" value="ECO:0007669"/>
    <property type="project" value="UniProtKB-SubCell"/>
</dbReference>
<dbReference type="Pfam" id="PF02910">
    <property type="entry name" value="Succ_DH_flav_C"/>
    <property type="match status" value="1"/>
</dbReference>
<dbReference type="Proteomes" id="UP000199334">
    <property type="component" value="Unassembled WGS sequence"/>
</dbReference>
<dbReference type="GO" id="GO:0008734">
    <property type="term" value="F:L-aspartate oxidase activity"/>
    <property type="evidence" value="ECO:0007669"/>
    <property type="project" value="UniProtKB-UniRule"/>
</dbReference>
<evidence type="ECO:0000313" key="15">
    <source>
        <dbReference type="EMBL" id="SDN16310.1"/>
    </source>
</evidence>
<evidence type="ECO:0000256" key="6">
    <source>
        <dbReference type="ARBA" id="ARBA00022630"/>
    </source>
</evidence>
<evidence type="ECO:0000259" key="14">
    <source>
        <dbReference type="Pfam" id="PF02910"/>
    </source>
</evidence>
<reference evidence="15 16" key="1">
    <citation type="submission" date="2016-10" db="EMBL/GenBank/DDBJ databases">
        <authorList>
            <person name="de Groot N.N."/>
        </authorList>
    </citation>
    <scope>NUCLEOTIDE SEQUENCE [LARGE SCALE GENOMIC DNA]</scope>
    <source>
        <strain evidence="15 16">CGMCC 1.3442</strain>
    </source>
</reference>
<keyword evidence="7 12" id="KW-0662">Pyridine nucleotide biosynthesis</keyword>
<dbReference type="Gene3D" id="1.20.58.100">
    <property type="entry name" value="Fumarate reductase/succinate dehydrogenase flavoprotein-like, C-terminal domain"/>
    <property type="match status" value="1"/>
</dbReference>
<dbReference type="PANTHER" id="PTHR42716:SF2">
    <property type="entry name" value="L-ASPARTATE OXIDASE, CHLOROPLASTIC"/>
    <property type="match status" value="1"/>
</dbReference>
<feature type="domain" description="Fumarate reductase/succinate dehydrogenase flavoprotein-like C-terminal" evidence="14">
    <location>
        <begin position="414"/>
        <end position="511"/>
    </location>
</feature>
<gene>
    <name evidence="15" type="ORF">SAMN05216498_1532</name>
</gene>
<dbReference type="InterPro" id="IPR027477">
    <property type="entry name" value="Succ_DH/fumarate_Rdtase_cat_sf"/>
</dbReference>
<dbReference type="PANTHER" id="PTHR42716">
    <property type="entry name" value="L-ASPARTATE OXIDASE"/>
    <property type="match status" value="1"/>
</dbReference>
<dbReference type="OrthoDB" id="9806724at2"/>
<evidence type="ECO:0000256" key="10">
    <source>
        <dbReference type="ARBA" id="ARBA00048305"/>
    </source>
</evidence>
<keyword evidence="8 12" id="KW-0274">FAD</keyword>
<keyword evidence="9 12" id="KW-0560">Oxidoreductase</keyword>
<keyword evidence="16" id="KW-1185">Reference proteome</keyword>
<evidence type="ECO:0000259" key="13">
    <source>
        <dbReference type="Pfam" id="PF00890"/>
    </source>
</evidence>
<dbReference type="Gene3D" id="3.50.50.60">
    <property type="entry name" value="FAD/NAD(P)-binding domain"/>
    <property type="match status" value="1"/>
</dbReference>
<evidence type="ECO:0000256" key="7">
    <source>
        <dbReference type="ARBA" id="ARBA00022642"/>
    </source>
</evidence>
<evidence type="ECO:0000313" key="16">
    <source>
        <dbReference type="Proteomes" id="UP000199334"/>
    </source>
</evidence>
<comment type="pathway">
    <text evidence="2 12">Cofactor biosynthesis; NAD(+) biosynthesis; iminoaspartate from L-aspartate (oxidase route): step 1/1.</text>
</comment>
<dbReference type="Gene3D" id="3.90.700.10">
    <property type="entry name" value="Succinate dehydrogenase/fumarate reductase flavoprotein, catalytic domain"/>
    <property type="match status" value="1"/>
</dbReference>
<dbReference type="Pfam" id="PF00890">
    <property type="entry name" value="FAD_binding_2"/>
    <property type="match status" value="1"/>
</dbReference>
<dbReference type="SUPFAM" id="SSF51905">
    <property type="entry name" value="FAD/NAD(P)-binding domain"/>
    <property type="match status" value="1"/>
</dbReference>
<evidence type="ECO:0000256" key="1">
    <source>
        <dbReference type="ARBA" id="ARBA00001974"/>
    </source>
</evidence>
<dbReference type="GO" id="GO:0034628">
    <property type="term" value="P:'de novo' NAD+ biosynthetic process from L-aspartate"/>
    <property type="evidence" value="ECO:0007669"/>
    <property type="project" value="TreeGrafter"/>
</dbReference>
<keyword evidence="6 12" id="KW-0285">Flavoprotein</keyword>
<evidence type="ECO:0000256" key="11">
    <source>
        <dbReference type="NCBIfam" id="TIGR00551"/>
    </source>
</evidence>
<accession>A0A1G9Z4M4</accession>
<evidence type="ECO:0000256" key="3">
    <source>
        <dbReference type="ARBA" id="ARBA00008562"/>
    </source>
</evidence>
<evidence type="ECO:0000256" key="4">
    <source>
        <dbReference type="ARBA" id="ARBA00012173"/>
    </source>
</evidence>
<sequence length="521" mass="57833">MIDSDVIIIGSGLAALQLASKLKPELSVTVLTKHSIKTSNSNQAQGGIAAVIDANDHTDLHTEDTLKAGRYFNNPKVVQNMTNMAPSIIEELNQQGCAFDLDENGHIALGQEGAHSHRRIIHAGGDQTGRFVVDTLINQLSSNIQIVENAFVYEMLTTDNTCYGVKFKDFCEKNHILYGKHIVLATGGCGQIFRLTSNGEGMTGDGVMLAYLAGAEVSDLEFIQFHPTLLYVNNQSRGLISEAVRGEGATLVTESRKRIMEDVHPLNDLAPRHIVAQTIYQYLNRGQSVYLDIAMIDQFKQRFPTIAMLCERHGINLNDGLIPVAPGAHFMMGGITASIDGSTSVKGLYAIGEVTNTGFHGANRLASNSLLEGLVMGKLLAQKLNHDKSEDENLSIVSEKNATSSDSMNLPSLDELRTSMMNYVGIVRDEKQLLSQLNWFYQLHVERYLNDDLGQFNRKEIERILTYNLSLLITKSALARKESRGAHHRADYAFEHEDYLSQHFTYQYNQERRANDEPITT</sequence>
<evidence type="ECO:0000256" key="5">
    <source>
        <dbReference type="ARBA" id="ARBA00021901"/>
    </source>
</evidence>
<dbReference type="EC" id="1.4.3.16" evidence="4 11"/>
<comment type="catalytic activity">
    <reaction evidence="10">
        <text>L-aspartate + O2 = iminosuccinate + H2O2</text>
        <dbReference type="Rhea" id="RHEA:25876"/>
        <dbReference type="ChEBI" id="CHEBI:15379"/>
        <dbReference type="ChEBI" id="CHEBI:16240"/>
        <dbReference type="ChEBI" id="CHEBI:29991"/>
        <dbReference type="ChEBI" id="CHEBI:77875"/>
        <dbReference type="EC" id="1.4.3.16"/>
    </reaction>
    <physiologicalReaction direction="left-to-right" evidence="10">
        <dbReference type="Rhea" id="RHEA:25877"/>
    </physiologicalReaction>
</comment>
<proteinExistence type="inferred from homology"/>
<dbReference type="STRING" id="237069.SAMN05216498_1532"/>
<evidence type="ECO:0000256" key="9">
    <source>
        <dbReference type="ARBA" id="ARBA00023002"/>
    </source>
</evidence>
<dbReference type="RefSeq" id="WP_093856024.1">
    <property type="nucleotide sequence ID" value="NZ_BJVZ01000011.1"/>
</dbReference>
<organism evidence="15 16">
    <name type="scientific">Tenuibacillus multivorans</name>
    <dbReference type="NCBI Taxonomy" id="237069"/>
    <lineage>
        <taxon>Bacteria</taxon>
        <taxon>Bacillati</taxon>
        <taxon>Bacillota</taxon>
        <taxon>Bacilli</taxon>
        <taxon>Bacillales</taxon>
        <taxon>Bacillaceae</taxon>
        <taxon>Tenuibacillus</taxon>
    </lineage>
</organism>
<dbReference type="InterPro" id="IPR003953">
    <property type="entry name" value="FAD-dep_OxRdtase_2_FAD-bd"/>
</dbReference>
<dbReference type="SUPFAM" id="SSF46977">
    <property type="entry name" value="Succinate dehydrogenase/fumarate reductase flavoprotein C-terminal domain"/>
    <property type="match status" value="1"/>
</dbReference>
<dbReference type="UniPathway" id="UPA00253">
    <property type="reaction ID" value="UER00326"/>
</dbReference>
<dbReference type="InterPro" id="IPR037099">
    <property type="entry name" value="Fum_R/Succ_DH_flav-like_C_sf"/>
</dbReference>
<dbReference type="SUPFAM" id="SSF56425">
    <property type="entry name" value="Succinate dehydrogenase/fumarate reductase flavoprotein, catalytic domain"/>
    <property type="match status" value="1"/>
</dbReference>